<accession>A0A7Y8GAL4</accession>
<evidence type="ECO:0000259" key="1">
    <source>
        <dbReference type="Pfam" id="PF13335"/>
    </source>
</evidence>
<organism evidence="2 3">
    <name type="scientific">Pseudomonas salomonii</name>
    <dbReference type="NCBI Taxonomy" id="191391"/>
    <lineage>
        <taxon>Bacteria</taxon>
        <taxon>Pseudomonadati</taxon>
        <taxon>Pseudomonadota</taxon>
        <taxon>Gammaproteobacteria</taxon>
        <taxon>Pseudomonadales</taxon>
        <taxon>Pseudomonadaceae</taxon>
        <taxon>Pseudomonas</taxon>
    </lineage>
</organism>
<dbReference type="Proteomes" id="UP000561369">
    <property type="component" value="Unassembled WGS sequence"/>
</dbReference>
<proteinExistence type="predicted"/>
<reference evidence="2 3" key="1">
    <citation type="submission" date="2020-04" db="EMBL/GenBank/DDBJ databases">
        <title>Molecular characterization of pseudomonads from Agaricus bisporus reveal novel blotch 2 pathogens in Western Europe.</title>
        <authorList>
            <person name="Taparia T."/>
            <person name="Krijger M."/>
            <person name="Haynes E."/>
            <person name="Elpinstone J.G."/>
            <person name="Noble R."/>
            <person name="Van Der Wolf J."/>
        </authorList>
    </citation>
    <scope>NUCLEOTIDE SEQUENCE [LARGE SCALE GENOMIC DNA]</scope>
    <source>
        <strain evidence="2 3">IPO3765</strain>
    </source>
</reference>
<name>A0A7Y8GAL4_9PSED</name>
<evidence type="ECO:0000313" key="3">
    <source>
        <dbReference type="Proteomes" id="UP000561369"/>
    </source>
</evidence>
<dbReference type="Pfam" id="PF13335">
    <property type="entry name" value="Mg_chelatase_C"/>
    <property type="match status" value="1"/>
</dbReference>
<evidence type="ECO:0000313" key="2">
    <source>
        <dbReference type="EMBL" id="NWF07369.1"/>
    </source>
</evidence>
<dbReference type="AlphaFoldDB" id="A0A7Y8GAL4"/>
<protein>
    <recommendedName>
        <fullName evidence="1">Mg chelatase-related protein C-terminal domain-containing protein</fullName>
    </recommendedName>
</protein>
<comment type="caution">
    <text evidence="2">The sequence shown here is derived from an EMBL/GenBank/DDBJ whole genome shotgun (WGS) entry which is preliminary data.</text>
</comment>
<feature type="domain" description="Mg chelatase-related protein C-terminal" evidence="1">
    <location>
        <begin position="40"/>
        <end position="75"/>
    </location>
</feature>
<gene>
    <name evidence="2" type="ORF">HX810_06785</name>
</gene>
<sequence length="118" mass="13276">MCARHRFGVILGAQLRHPMRADDCMSREAVLGLRPAVPKSLRAAHQLPKVTRALADLEHADGIRREHLADGLQYRPTMLQPVSLLGQINQRRLPHFSLPPILNLAHLLQGLIHRGLIR</sequence>
<dbReference type="InterPro" id="IPR025158">
    <property type="entry name" value="Mg_chelat-rel_C"/>
</dbReference>
<dbReference type="EMBL" id="JACAQV010000006">
    <property type="protein sequence ID" value="NWF07369.1"/>
    <property type="molecule type" value="Genomic_DNA"/>
</dbReference>